<protein>
    <submittedName>
        <fullName evidence="1">Uncharacterized protein</fullName>
    </submittedName>
</protein>
<evidence type="ECO:0000313" key="1">
    <source>
        <dbReference type="EMBL" id="JAE35047.1"/>
    </source>
</evidence>
<organism evidence="1">
    <name type="scientific">Arundo donax</name>
    <name type="common">Giant reed</name>
    <name type="synonym">Donax arundinaceus</name>
    <dbReference type="NCBI Taxonomy" id="35708"/>
    <lineage>
        <taxon>Eukaryota</taxon>
        <taxon>Viridiplantae</taxon>
        <taxon>Streptophyta</taxon>
        <taxon>Embryophyta</taxon>
        <taxon>Tracheophyta</taxon>
        <taxon>Spermatophyta</taxon>
        <taxon>Magnoliopsida</taxon>
        <taxon>Liliopsida</taxon>
        <taxon>Poales</taxon>
        <taxon>Poaceae</taxon>
        <taxon>PACMAD clade</taxon>
        <taxon>Arundinoideae</taxon>
        <taxon>Arundineae</taxon>
        <taxon>Arundo</taxon>
    </lineage>
</organism>
<name>A0A0A9HE57_ARUDO</name>
<proteinExistence type="predicted"/>
<reference evidence="1" key="2">
    <citation type="journal article" date="2015" name="Data Brief">
        <title>Shoot transcriptome of the giant reed, Arundo donax.</title>
        <authorList>
            <person name="Barrero R.A."/>
            <person name="Guerrero F.D."/>
            <person name="Moolhuijzen P."/>
            <person name="Goolsby J.A."/>
            <person name="Tidwell J."/>
            <person name="Bellgard S.E."/>
            <person name="Bellgard M.I."/>
        </authorList>
    </citation>
    <scope>NUCLEOTIDE SEQUENCE</scope>
    <source>
        <tissue evidence="1">Shoot tissue taken approximately 20 cm above the soil surface</tissue>
    </source>
</reference>
<sequence>MSNLMKCMSNVLSHPITIVGLWQSKVHPYKKIRMHQDTWLSPVILLCSNQISQQIHSVCHRSDHIL</sequence>
<dbReference type="AlphaFoldDB" id="A0A0A9HE57"/>
<accession>A0A0A9HE57</accession>
<reference evidence="1" key="1">
    <citation type="submission" date="2014-09" db="EMBL/GenBank/DDBJ databases">
        <authorList>
            <person name="Magalhaes I.L.F."/>
            <person name="Oliveira U."/>
            <person name="Santos F.R."/>
            <person name="Vidigal T.H.D.A."/>
            <person name="Brescovit A.D."/>
            <person name="Santos A.J."/>
        </authorList>
    </citation>
    <scope>NUCLEOTIDE SEQUENCE</scope>
    <source>
        <tissue evidence="1">Shoot tissue taken approximately 20 cm above the soil surface</tissue>
    </source>
</reference>
<dbReference type="EMBL" id="GBRH01162849">
    <property type="protein sequence ID" value="JAE35047.1"/>
    <property type="molecule type" value="Transcribed_RNA"/>
</dbReference>